<organism evidence="1 2">
    <name type="scientific">Ascodesmis nigricans</name>
    <dbReference type="NCBI Taxonomy" id="341454"/>
    <lineage>
        <taxon>Eukaryota</taxon>
        <taxon>Fungi</taxon>
        <taxon>Dikarya</taxon>
        <taxon>Ascomycota</taxon>
        <taxon>Pezizomycotina</taxon>
        <taxon>Pezizomycetes</taxon>
        <taxon>Pezizales</taxon>
        <taxon>Ascodesmidaceae</taxon>
        <taxon>Ascodesmis</taxon>
    </lineage>
</organism>
<proteinExistence type="predicted"/>
<evidence type="ECO:0000313" key="2">
    <source>
        <dbReference type="Proteomes" id="UP000298138"/>
    </source>
</evidence>
<dbReference type="InParanoid" id="A0A4S2MYB1"/>
<name>A0A4S2MYB1_9PEZI</name>
<dbReference type="AlphaFoldDB" id="A0A4S2MYB1"/>
<sequence>MHFFPVLPCAAGIVKLELGFRASSSSKDGLLLPVTFFCGCVVRLRMYAIVPTVSISRVTWTQFIVFSSQNCGEQEEGQFPEYPRKEENCRAHRGQVRQPKHSSRPVGMLCTSPEFPACPLVWTDPCGVLSHLRCRGRIAIGPSSACRAAVLYRDAVRGPFAAIMCDSSMYRTQDKVE</sequence>
<keyword evidence="2" id="KW-1185">Reference proteome</keyword>
<reference evidence="1 2" key="1">
    <citation type="submission" date="2019-04" db="EMBL/GenBank/DDBJ databases">
        <title>Comparative genomics and transcriptomics to analyze fruiting body development in filamentous ascomycetes.</title>
        <authorList>
            <consortium name="DOE Joint Genome Institute"/>
            <person name="Lutkenhaus R."/>
            <person name="Traeger S."/>
            <person name="Breuer J."/>
            <person name="Kuo A."/>
            <person name="Lipzen A."/>
            <person name="Pangilinan J."/>
            <person name="Dilworth D."/>
            <person name="Sandor L."/>
            <person name="Poggeler S."/>
            <person name="Barry K."/>
            <person name="Grigoriev I.V."/>
            <person name="Nowrousian M."/>
        </authorList>
    </citation>
    <scope>NUCLEOTIDE SEQUENCE [LARGE SCALE GENOMIC DNA]</scope>
    <source>
        <strain evidence="1 2">CBS 389.68</strain>
    </source>
</reference>
<gene>
    <name evidence="1" type="ORF">EX30DRAFT_249844</name>
</gene>
<evidence type="ECO:0000313" key="1">
    <source>
        <dbReference type="EMBL" id="TGZ81594.1"/>
    </source>
</evidence>
<dbReference type="EMBL" id="ML220118">
    <property type="protein sequence ID" value="TGZ81594.1"/>
    <property type="molecule type" value="Genomic_DNA"/>
</dbReference>
<dbReference type="Proteomes" id="UP000298138">
    <property type="component" value="Unassembled WGS sequence"/>
</dbReference>
<protein>
    <submittedName>
        <fullName evidence="1">Uncharacterized protein</fullName>
    </submittedName>
</protein>
<accession>A0A4S2MYB1</accession>